<protein>
    <submittedName>
        <fullName evidence="1">Uncharacterized protein</fullName>
    </submittedName>
</protein>
<proteinExistence type="predicted"/>
<dbReference type="EMBL" id="CZDF01000148">
    <property type="protein sequence ID" value="CUR32274.1"/>
    <property type="molecule type" value="Genomic_DNA"/>
</dbReference>
<evidence type="ECO:0000313" key="2">
    <source>
        <dbReference type="Proteomes" id="UP000184315"/>
    </source>
</evidence>
<sequence>MIPQEITDVLINRQDACSTKIEEPDAGKRSHPVYQTSQRVIFLT</sequence>
<keyword evidence="2" id="KW-1185">Reference proteome</keyword>
<gene>
    <name evidence="1" type="ORF">PL9214430246</name>
</gene>
<reference evidence="2" key="1">
    <citation type="submission" date="2015-10" db="EMBL/GenBank/DDBJ databases">
        <authorList>
            <person name="Regsiter A."/>
            <person name="william w."/>
        </authorList>
    </citation>
    <scope>NUCLEOTIDE SEQUENCE [LARGE SCALE GENOMIC DNA]</scope>
</reference>
<dbReference type="Proteomes" id="UP000184315">
    <property type="component" value="Unassembled WGS sequence"/>
</dbReference>
<dbReference type="AlphaFoldDB" id="A0A1J1LJR3"/>
<evidence type="ECO:0000313" key="1">
    <source>
        <dbReference type="EMBL" id="CUR32274.1"/>
    </source>
</evidence>
<organism evidence="1 2">
    <name type="scientific">Planktothrix tepida PCC 9214</name>
    <dbReference type="NCBI Taxonomy" id="671072"/>
    <lineage>
        <taxon>Bacteria</taxon>
        <taxon>Bacillati</taxon>
        <taxon>Cyanobacteriota</taxon>
        <taxon>Cyanophyceae</taxon>
        <taxon>Oscillatoriophycideae</taxon>
        <taxon>Oscillatoriales</taxon>
        <taxon>Microcoleaceae</taxon>
        <taxon>Planktothrix</taxon>
    </lineage>
</organism>
<accession>A0A1J1LJR3</accession>
<name>A0A1J1LJR3_9CYAN</name>